<keyword evidence="1" id="KW-0472">Membrane</keyword>
<organism evidence="2">
    <name type="scientific">Neobacillus citreus</name>
    <dbReference type="NCBI Taxonomy" id="2833578"/>
    <lineage>
        <taxon>Bacteria</taxon>
        <taxon>Bacillati</taxon>
        <taxon>Bacillota</taxon>
        <taxon>Bacilli</taxon>
        <taxon>Bacillales</taxon>
        <taxon>Bacillaceae</taxon>
        <taxon>Neobacillus</taxon>
    </lineage>
</organism>
<name>A0A942SXU5_9BACI</name>
<dbReference type="AlphaFoldDB" id="A0A942SXU5"/>
<sequence length="83" mass="8255">MNTTSPARRRGAMVLAIAGVALASWAPIAVAADLPLALAAGTGGIALVTAAGSVDRRSRVAPLAFLGVVAVGALALVLHWTLR</sequence>
<proteinExistence type="predicted"/>
<feature type="transmembrane region" description="Helical" evidence="1">
    <location>
        <begin position="12"/>
        <end position="30"/>
    </location>
</feature>
<reference evidence="2" key="1">
    <citation type="submission" date="2021-05" db="EMBL/GenBank/DDBJ databases">
        <title>Novel Bacillus species.</title>
        <authorList>
            <person name="Liu G."/>
        </authorList>
    </citation>
    <scope>NUCLEOTIDE SEQUENCE</scope>
    <source>
        <strain evidence="2">FJAT-50051</strain>
    </source>
</reference>
<comment type="caution">
    <text evidence="2">The sequence shown here is derived from an EMBL/GenBank/DDBJ whole genome shotgun (WGS) entry which is preliminary data.</text>
</comment>
<keyword evidence="1" id="KW-0812">Transmembrane</keyword>
<accession>A0A942SXU5</accession>
<keyword evidence="1" id="KW-1133">Transmembrane helix</keyword>
<feature type="transmembrane region" description="Helical" evidence="1">
    <location>
        <begin position="61"/>
        <end position="82"/>
    </location>
</feature>
<evidence type="ECO:0000313" key="2">
    <source>
        <dbReference type="EMBL" id="MBS4181651.1"/>
    </source>
</evidence>
<gene>
    <name evidence="2" type="ORF">KHB02_09660</name>
</gene>
<evidence type="ECO:0000256" key="1">
    <source>
        <dbReference type="SAM" id="Phobius"/>
    </source>
</evidence>
<protein>
    <submittedName>
        <fullName evidence="2">Uncharacterized protein</fullName>
    </submittedName>
</protein>
<feature type="transmembrane region" description="Helical" evidence="1">
    <location>
        <begin position="36"/>
        <end position="54"/>
    </location>
</feature>
<dbReference type="EMBL" id="JAGYPE010000002">
    <property type="protein sequence ID" value="MBS4181651.1"/>
    <property type="molecule type" value="Genomic_DNA"/>
</dbReference>